<dbReference type="KEGG" id="nps:KRR39_08815"/>
<sequence>MSGPARQNEAIDLVRRILVELQDAVRAKDRDRTLELFTQDAALLGTGAVSFGREAVSGYLELVFGQRGFVRWVWDTVSVLDVRPGAVTFAALGTVSLEGDPDSAAEDPIRLTCLAVEEDGHWRLRVFHGSVPAA</sequence>
<evidence type="ECO:0000313" key="2">
    <source>
        <dbReference type="EMBL" id="QWZ09813.1"/>
    </source>
</evidence>
<keyword evidence="3" id="KW-1185">Reference proteome</keyword>
<dbReference type="InterPro" id="IPR037401">
    <property type="entry name" value="SnoaL-like"/>
</dbReference>
<evidence type="ECO:0000313" key="3">
    <source>
        <dbReference type="Proteomes" id="UP000683575"/>
    </source>
</evidence>
<dbReference type="NCBIfam" id="TIGR02246">
    <property type="entry name" value="SgcJ/EcaC family oxidoreductase"/>
    <property type="match status" value="1"/>
</dbReference>
<gene>
    <name evidence="2" type="ORF">KRR39_08815</name>
</gene>
<evidence type="ECO:0000259" key="1">
    <source>
        <dbReference type="Pfam" id="PF13474"/>
    </source>
</evidence>
<name>A0A975T2S4_9ACTN</name>
<dbReference type="Pfam" id="PF13474">
    <property type="entry name" value="SnoaL_3"/>
    <property type="match status" value="1"/>
</dbReference>
<reference evidence="2" key="1">
    <citation type="submission" date="2021-06" db="EMBL/GenBank/DDBJ databases">
        <title>Complete genome sequence of Nocardioides sp. G188.</title>
        <authorList>
            <person name="Im W.-T."/>
        </authorList>
    </citation>
    <scope>NUCLEOTIDE SEQUENCE</scope>
    <source>
        <strain evidence="2">G188</strain>
    </source>
</reference>
<dbReference type="InterPro" id="IPR011944">
    <property type="entry name" value="Steroid_delta5-4_isomerase"/>
</dbReference>
<accession>A0A975T2S4</accession>
<dbReference type="Proteomes" id="UP000683575">
    <property type="component" value="Chromosome"/>
</dbReference>
<dbReference type="AlphaFoldDB" id="A0A975T2S4"/>
<feature type="domain" description="SnoaL-like" evidence="1">
    <location>
        <begin position="14"/>
        <end position="133"/>
    </location>
</feature>
<protein>
    <submittedName>
        <fullName evidence="2">SgcJ/EcaC family oxidoreductase</fullName>
    </submittedName>
</protein>
<organism evidence="2 3">
    <name type="scientific">Nocardioides panacis</name>
    <dbReference type="NCBI Taxonomy" id="2849501"/>
    <lineage>
        <taxon>Bacteria</taxon>
        <taxon>Bacillati</taxon>
        <taxon>Actinomycetota</taxon>
        <taxon>Actinomycetes</taxon>
        <taxon>Propionibacteriales</taxon>
        <taxon>Nocardioidaceae</taxon>
        <taxon>Nocardioides</taxon>
    </lineage>
</organism>
<proteinExistence type="predicted"/>
<dbReference type="EMBL" id="CP077062">
    <property type="protein sequence ID" value="QWZ09813.1"/>
    <property type="molecule type" value="Genomic_DNA"/>
</dbReference>
<dbReference type="RefSeq" id="WP_216941659.1">
    <property type="nucleotide sequence ID" value="NZ_CP077062.1"/>
</dbReference>